<evidence type="ECO:0000256" key="7">
    <source>
        <dbReference type="ARBA" id="ARBA00023119"/>
    </source>
</evidence>
<evidence type="ECO:0000259" key="10">
    <source>
        <dbReference type="PROSITE" id="PS50234"/>
    </source>
</evidence>
<keyword evidence="4" id="KW-0732">Signal</keyword>
<evidence type="ECO:0000259" key="11">
    <source>
        <dbReference type="PROSITE" id="PS50279"/>
    </source>
</evidence>
<dbReference type="FunFam" id="3.40.50.410:FF:000003">
    <property type="entry name" value="Collagen type VI alpha 3 chain"/>
    <property type="match status" value="8"/>
</dbReference>
<dbReference type="PANTHER" id="PTHR24020:SF84">
    <property type="entry name" value="VWFA DOMAIN-CONTAINING PROTEIN"/>
    <property type="match status" value="1"/>
</dbReference>
<feature type="domain" description="VWFA" evidence="10">
    <location>
        <begin position="2425"/>
        <end position="2624"/>
    </location>
</feature>
<dbReference type="InterPro" id="IPR020901">
    <property type="entry name" value="Prtase_inh_Kunz-CS"/>
</dbReference>
<dbReference type="GO" id="GO:0007155">
    <property type="term" value="P:cell adhesion"/>
    <property type="evidence" value="ECO:0007669"/>
    <property type="project" value="UniProtKB-KW"/>
</dbReference>
<feature type="domain" description="VWFA" evidence="10">
    <location>
        <begin position="2210"/>
        <end position="2351"/>
    </location>
</feature>
<dbReference type="SUPFAM" id="SSF57362">
    <property type="entry name" value="BPTI-like"/>
    <property type="match status" value="2"/>
</dbReference>
<evidence type="ECO:0008006" key="14">
    <source>
        <dbReference type="Google" id="ProtNLM"/>
    </source>
</evidence>
<comment type="caution">
    <text evidence="12">The sequence shown here is derived from an EMBL/GenBank/DDBJ whole genome shotgun (WGS) entry which is preliminary data.</text>
</comment>
<feature type="compositionally biased region" description="Gly residues" evidence="9">
    <location>
        <begin position="2000"/>
        <end position="2010"/>
    </location>
</feature>
<feature type="domain" description="VWFA" evidence="10">
    <location>
        <begin position="454"/>
        <end position="627"/>
    </location>
</feature>
<name>A0AA88N885_TACVA</name>
<feature type="compositionally biased region" description="Low complexity" evidence="9">
    <location>
        <begin position="2131"/>
        <end position="2140"/>
    </location>
</feature>
<keyword evidence="2" id="KW-0964">Secreted</keyword>
<dbReference type="FunFam" id="3.40.50.410:FF:000021">
    <property type="entry name" value="Collagen, type VI, alpha 3"/>
    <property type="match status" value="1"/>
</dbReference>
<dbReference type="GO" id="GO:0004867">
    <property type="term" value="F:serine-type endopeptidase inhibitor activity"/>
    <property type="evidence" value="ECO:0007669"/>
    <property type="project" value="InterPro"/>
</dbReference>
<feature type="region of interest" description="Disordered" evidence="9">
    <location>
        <begin position="1863"/>
        <end position="2179"/>
    </location>
</feature>
<evidence type="ECO:0000256" key="3">
    <source>
        <dbReference type="ARBA" id="ARBA00022530"/>
    </source>
</evidence>
<dbReference type="SMART" id="SM00327">
    <property type="entry name" value="VWA"/>
    <property type="match status" value="10"/>
</dbReference>
<accession>A0AA88N885</accession>
<feature type="domain" description="VWFA" evidence="10">
    <location>
        <begin position="1255"/>
        <end position="1431"/>
    </location>
</feature>
<dbReference type="CDD" id="cd22635">
    <property type="entry name" value="Kunitz_papilin"/>
    <property type="match status" value="1"/>
</dbReference>
<evidence type="ECO:0000313" key="13">
    <source>
        <dbReference type="Proteomes" id="UP001187315"/>
    </source>
</evidence>
<dbReference type="PROSITE" id="PS50279">
    <property type="entry name" value="BPTI_KUNITZ_2"/>
    <property type="match status" value="2"/>
</dbReference>
<feature type="compositionally biased region" description="Gly residues" evidence="9">
    <location>
        <begin position="2141"/>
        <end position="2150"/>
    </location>
</feature>
<keyword evidence="6" id="KW-0130">Cell adhesion</keyword>
<evidence type="ECO:0000313" key="12">
    <source>
        <dbReference type="EMBL" id="KAK2850372.1"/>
    </source>
</evidence>
<reference evidence="12" key="1">
    <citation type="submission" date="2023-08" db="EMBL/GenBank/DDBJ databases">
        <title>Pelteobagrus vachellii genome.</title>
        <authorList>
            <person name="Liu H."/>
        </authorList>
    </citation>
    <scope>NUCLEOTIDE SEQUENCE</scope>
    <source>
        <strain evidence="12">PRFRI_2022a</strain>
        <tissue evidence="12">Muscle</tissue>
    </source>
</reference>
<dbReference type="SMART" id="SM00131">
    <property type="entry name" value="KU"/>
    <property type="match status" value="2"/>
</dbReference>
<feature type="compositionally biased region" description="Gly residues" evidence="9">
    <location>
        <begin position="2156"/>
        <end position="2165"/>
    </location>
</feature>
<feature type="domain" description="VWFA" evidence="10">
    <location>
        <begin position="1054"/>
        <end position="1230"/>
    </location>
</feature>
<dbReference type="PRINTS" id="PR00759">
    <property type="entry name" value="BASICPTASE"/>
</dbReference>
<gene>
    <name evidence="12" type="ORF">Q7C36_009155</name>
</gene>
<feature type="domain" description="VWFA" evidence="10">
    <location>
        <begin position="651"/>
        <end position="823"/>
    </location>
</feature>
<dbReference type="GO" id="GO:0005581">
    <property type="term" value="C:collagen trimer"/>
    <property type="evidence" value="ECO:0007669"/>
    <property type="project" value="UniProtKB-KW"/>
</dbReference>
<feature type="domain" description="VWFA" evidence="10">
    <location>
        <begin position="252"/>
        <end position="427"/>
    </location>
</feature>
<dbReference type="InterPro" id="IPR002035">
    <property type="entry name" value="VWF_A"/>
</dbReference>
<keyword evidence="13" id="KW-1185">Reference proteome</keyword>
<proteinExistence type="predicted"/>
<keyword evidence="5" id="KW-0677">Repeat</keyword>
<sequence>MSSEYTIYHSGCVLVFVWRMGTNWLLLCSLLGVLFFGSLPKLNAQDAQDSADLVLLIDGSENIGAADFAVIRDLAFRVIERLEVGRDMIRIALVVYGAEPVIEFDLSNNYNKESLQNIVQNLKFSGGYDSNLGAALELVNESLLGPESGGRAEEGVPQVLVVISAGQSTDDVSEGERALKQARVLIFGVALGDSASAQLQAIASDRSFVLSAPDVRSLANLGDQLLPYINGVAQRAIVIHTEITELPVSERDIIFLIDSSAGPTIVNAIREFIKNFIDTIPIGPDQVQIGVTMFSNTPRLEIDLNSHSSKESLISALSRIKPKQSTEVNIGAALDFVRTNMLVPEKGSRIQKGVPQLLLLISSKKSKDSVQQPAEALQQMGVLTLAAGSRAAEEAELQRIALNKNLVFMFKDFRQLQRNPKRVVSPLSTLAGFVLPTEDSVIKTTIEVPRVIRDIVFMVDGSNYVGNANLPAVRDFIIRIVSQLDVRPERVRIGLIQFAERQKTEFYLNSYNNKQEVLNNIAQLRLIGGNAVNTGAALRFALENHFQESAGSRRRQGVQQVLVIITGGPSQDEVSSIADRVALSGVLSFAVGVSQVDESELKKIAFVENLAYYENNFADLPNVVEKIMTPLITVIGEPVTAPPVIDRGERDVAFLIDGSDAVRGDFAYIRNFIIKVIEPLDVSVDKVRIAVVQHSERPTTNFYLNNFKTKDEVLRAVSQLSPAGGRSLNTGAALTYMKDTILSPNSGGRAAQNVPQFLIFLTGGKSRDSVKEPASALKTEGVVPFGIGVRNADSKQIAAISHNPSFAFNVKEFSQLNTVQQKLNSYVSLPKTQLEVILEQAERQGPKKDIIFLIDGSDGIGRDFPIIQEFVRGVVQNMNVGENNIRVSVVQYGDTAHVDMFLNSHKTKEEVLNAISELRQHGGRKRNLGRAIDLIRLNVLDSVRGSRKQEGVPQFLIVISGGKASDNFITSVNALKGLGIVPFSIGTRDTGLQELHAVSYVPKFSYLVEDLPGLHTVKDEFITTLTELSDEALRTLTPVYIPIEPTVSTTEKKDVVFLIDGTTMMQRDFPAIQNMILNIVEKLDVGLNKVRVSVVQYSEDPKMEFLLNEHSTKEEVRQSVRNMRSKGGRTLNTGQALSWISRNIYKRSAGSRIEEGVPQFLILVTGGKSNDDVTGPANQLKLSYVAPMAVGSDNADSEELKLISLRPEQAHIIRDFQLKPDVEQQLLTTINTMTTKEIEEVVKTTDIGLQIGRKDIVFLIDGSDNVGTIGIAHIRDFILKIVQQLNVHPDQVRVAVVQYAETPKTEFSLISHDNKKAVISSIKRLRQMGGRGGNLAEAIQYVIDKELKESAGARLDKASQHLVVLTGGKSTSDVSLYGPVLKKSQVKCIGIGAGAADSRQLREIATTPEDVFQVSTFPALPNIENQFIARLSGTVVFTTTVPPTPSGPKPKTADIVFLVDGSINLGKSNFKVTMEFIRELIDLFVTDSDNLQIGLAHYATDITDEFYFNTYKNKDDILDAISKTEYKGGWKINTGNAIRHVQQTHFVKERGSRKDEGVPQILMLVTGGRSQDDGKSAALALKNTGVRIYAIGVGDIEEELNYLGSESTTVARASTFQELSELNERILDTLIDDVMGKLCTVSKDAIKACSMDVLVGFDVSAQNIFVTQRSLESKMAAILQRITQMQPISCSSGQVPSVQVGITALDSALEPVHLDFTDSHTKLIESFRSLQSRGPFLLNGKTIEVYGARFKNRPSDRVKVVIHLTDGLDAQYNVMKERVEQMHSTGVNAFILVALERVPQFENAVLLEFGRGFRSKPLRVNLMDLDYELLEELDNIAEMECCSVPCKCTGQRGYRGPVGLIGQKGPPGNQGYRGHPGDEGGPGERGPPGVNGTQGFQGCPGPRGAKGAHGYNGEKGEIGEIGLDGINGEEGTSGAVGPPGDRGNTGQRGPKGAKGQAGDFGQTGIRGDPGIAGKDNSQRGPKGDPGDAGPPGEPGEDGKQGGAGGAGRRGTNGRRGPPGQAGPVGKPGADGVAGEQGIGGQRGSSGPVGTPGLRGEDGNPGPRGPGGAPGPPGEKGRRGVVGRKGEPGDPGPKGSTGSFGPRGEPGDDGRDGIGIPGPKGRKGDEGFPGYPGLKGAAGDPGAKGGPGPKGNSGQRGVAGGAGEAGQKGEIGYPGPYGPKGPRGPGVSTCALVKKIRENCRAQECPLYPTELAFALDVSTGVSKDNFDSMKNIILHLVNNITITESNCPRGARVALTLYNSEITTDIRFSDALKKHALSERVQGLQTLRTNKKRNLETAMNFLARNTFKRVRSGFMVRKAAVFLVNDPVDVTTEFTNAALRLYDAGITAVFLMPRPPRKVLQVNNTILAHFKDLPSPGRANFNTVIKEILDCHICLDVCTPNQLCDYKPSLSTREKRSSTTDLDVDMAFIIDSSESTWPTVFTEMKRYIAHMINQLEITMEPATSSHHARVALVQHCPYKYLYNDSSIPISMAFGLTDHNSVYNIQSFLLDKVQQLEGGRALAAALESTVEHVFEKAPHPRQLKVLILFVTGSVEENKEKLLKAAIDVKCKGYFIVVIGVGKQLNAEDARILAQVASEPSDVFYKSVDGPEGFYDDHLQRFAQLLPEYLSLKDAYISAEVSKHCQGYQGDEPDRSQNIYMTNDTYNEQELKKDKEQKLKVNEFADPCSLDFDTGLPCKDYEAKWYFDKKNGFCARFWYGGCGGNENRFETEAQCLKHCINTVEQQPHLSVNKIQSEDPPAPAPQLSVVDICKIPKEEGTCAKFVLKWHFDFIEKSCKRFWYGGCGGNQNRFDTQKECEIACGKAAAVKQAPVIAAVST</sequence>
<evidence type="ECO:0000256" key="6">
    <source>
        <dbReference type="ARBA" id="ARBA00022889"/>
    </source>
</evidence>
<dbReference type="Gene3D" id="4.10.410.10">
    <property type="entry name" value="Pancreatic trypsin inhibitor Kunitz domain"/>
    <property type="match status" value="2"/>
</dbReference>
<dbReference type="PROSITE" id="PS50234">
    <property type="entry name" value="VWFA"/>
    <property type="match status" value="10"/>
</dbReference>
<dbReference type="Pfam" id="PF00092">
    <property type="entry name" value="VWA"/>
    <property type="match status" value="10"/>
</dbReference>
<feature type="domain" description="BPTI/Kunitz inhibitor" evidence="11">
    <location>
        <begin position="2686"/>
        <end position="2737"/>
    </location>
</feature>
<dbReference type="PROSITE" id="PS00280">
    <property type="entry name" value="BPTI_KUNITZ_1"/>
    <property type="match status" value="2"/>
</dbReference>
<protein>
    <recommendedName>
        <fullName evidence="14">Collagen alpha-3(VI) chain</fullName>
    </recommendedName>
</protein>
<evidence type="ECO:0000256" key="9">
    <source>
        <dbReference type="SAM" id="MobiDB-lite"/>
    </source>
</evidence>
<evidence type="ECO:0000256" key="4">
    <source>
        <dbReference type="ARBA" id="ARBA00022729"/>
    </source>
</evidence>
<keyword evidence="7" id="KW-0176">Collagen</keyword>
<dbReference type="CDD" id="cd22629">
    <property type="entry name" value="Kunitz_collagen_alpha3_VI"/>
    <property type="match status" value="1"/>
</dbReference>
<comment type="subcellular location">
    <subcellularLocation>
        <location evidence="1">Secreted</location>
        <location evidence="1">Extracellular space</location>
        <location evidence="1">Extracellular matrix</location>
    </subcellularLocation>
</comment>
<dbReference type="Proteomes" id="UP001187315">
    <property type="component" value="Unassembled WGS sequence"/>
</dbReference>
<dbReference type="PANTHER" id="PTHR24020">
    <property type="entry name" value="COLLAGEN ALPHA"/>
    <property type="match status" value="1"/>
</dbReference>
<dbReference type="InterPro" id="IPR036465">
    <property type="entry name" value="vWFA_dom_sf"/>
</dbReference>
<dbReference type="FunFam" id="4.10.410.10:FF:000020">
    <property type="entry name" value="Collagen, type VI, alpha 3"/>
    <property type="match status" value="2"/>
</dbReference>
<dbReference type="Pfam" id="PF00014">
    <property type="entry name" value="Kunitz_BPTI"/>
    <property type="match status" value="2"/>
</dbReference>
<keyword evidence="3" id="KW-0272">Extracellular matrix</keyword>
<feature type="domain" description="VWFA" evidence="10">
    <location>
        <begin position="1454"/>
        <end position="1630"/>
    </location>
</feature>
<evidence type="ECO:0000256" key="5">
    <source>
        <dbReference type="ARBA" id="ARBA00022737"/>
    </source>
</evidence>
<evidence type="ECO:0000256" key="8">
    <source>
        <dbReference type="ARBA" id="ARBA00023157"/>
    </source>
</evidence>
<feature type="domain" description="VWFA" evidence="10">
    <location>
        <begin position="849"/>
        <end position="1025"/>
    </location>
</feature>
<dbReference type="Gene3D" id="3.40.50.410">
    <property type="entry name" value="von Willebrand factor, type A domain"/>
    <property type="match status" value="10"/>
</dbReference>
<dbReference type="InterPro" id="IPR050525">
    <property type="entry name" value="ECM_Assembly_Org"/>
</dbReference>
<dbReference type="InterPro" id="IPR002223">
    <property type="entry name" value="Kunitz_BPTI"/>
</dbReference>
<feature type="domain" description="BPTI/Kunitz inhibitor" evidence="11">
    <location>
        <begin position="2770"/>
        <end position="2820"/>
    </location>
</feature>
<dbReference type="InterPro" id="IPR036880">
    <property type="entry name" value="Kunitz_BPTI_sf"/>
</dbReference>
<dbReference type="EMBL" id="JAVHJS010000008">
    <property type="protein sequence ID" value="KAK2850372.1"/>
    <property type="molecule type" value="Genomic_DNA"/>
</dbReference>
<feature type="domain" description="VWFA" evidence="10">
    <location>
        <begin position="52"/>
        <end position="225"/>
    </location>
</feature>
<organism evidence="12 13">
    <name type="scientific">Tachysurus vachellii</name>
    <name type="common">Darkbarbel catfish</name>
    <name type="synonym">Pelteobagrus vachellii</name>
    <dbReference type="NCBI Taxonomy" id="175792"/>
    <lineage>
        <taxon>Eukaryota</taxon>
        <taxon>Metazoa</taxon>
        <taxon>Chordata</taxon>
        <taxon>Craniata</taxon>
        <taxon>Vertebrata</taxon>
        <taxon>Euteleostomi</taxon>
        <taxon>Actinopterygii</taxon>
        <taxon>Neopterygii</taxon>
        <taxon>Teleostei</taxon>
        <taxon>Ostariophysi</taxon>
        <taxon>Siluriformes</taxon>
        <taxon>Bagridae</taxon>
        <taxon>Tachysurus</taxon>
    </lineage>
</organism>
<dbReference type="SUPFAM" id="SSF53300">
    <property type="entry name" value="vWA-like"/>
    <property type="match status" value="11"/>
</dbReference>
<dbReference type="PRINTS" id="PR00453">
    <property type="entry name" value="VWFADOMAIN"/>
</dbReference>
<keyword evidence="8" id="KW-1015">Disulfide bond</keyword>
<dbReference type="CDD" id="cd01450">
    <property type="entry name" value="vWFA_subfamily_ECM"/>
    <property type="match status" value="2"/>
</dbReference>
<evidence type="ECO:0000256" key="2">
    <source>
        <dbReference type="ARBA" id="ARBA00022525"/>
    </source>
</evidence>
<evidence type="ECO:0000256" key="1">
    <source>
        <dbReference type="ARBA" id="ARBA00004498"/>
    </source>
</evidence>
<feature type="compositionally biased region" description="Gly residues" evidence="9">
    <location>
        <begin position="2034"/>
        <end position="2043"/>
    </location>
</feature>